<keyword evidence="2" id="KW-1185">Reference proteome</keyword>
<dbReference type="RefSeq" id="WP_332288807.1">
    <property type="nucleotide sequence ID" value="NZ_JAZIBG010000020.1"/>
</dbReference>
<evidence type="ECO:0000313" key="2">
    <source>
        <dbReference type="Proteomes" id="UP001336250"/>
    </source>
</evidence>
<dbReference type="InterPro" id="IPR046708">
    <property type="entry name" value="DUF6781"/>
</dbReference>
<gene>
    <name evidence="1" type="ORF">V4F39_08080</name>
</gene>
<accession>A0AAW9QFN6</accession>
<dbReference type="Pfam" id="PF20572">
    <property type="entry name" value="DUF6781"/>
    <property type="match status" value="1"/>
</dbReference>
<comment type="caution">
    <text evidence="1">The sequence shown here is derived from an EMBL/GenBank/DDBJ whole genome shotgun (WGS) entry which is preliminary data.</text>
</comment>
<evidence type="ECO:0000313" key="1">
    <source>
        <dbReference type="EMBL" id="MEF7613865.1"/>
    </source>
</evidence>
<dbReference type="Proteomes" id="UP001336250">
    <property type="component" value="Unassembled WGS sequence"/>
</dbReference>
<dbReference type="AlphaFoldDB" id="A0AAW9QFN6"/>
<name>A0AAW9QFN6_9BURK</name>
<proteinExistence type="predicted"/>
<reference evidence="1 2" key="1">
    <citation type="submission" date="2024-02" db="EMBL/GenBank/DDBJ databases">
        <title>Genome sequence of Aquincola sp. MAHUQ-54.</title>
        <authorList>
            <person name="Huq M.A."/>
        </authorList>
    </citation>
    <scope>NUCLEOTIDE SEQUENCE [LARGE SCALE GENOMIC DNA]</scope>
    <source>
        <strain evidence="1 2">MAHUQ-54</strain>
    </source>
</reference>
<dbReference type="EMBL" id="JAZIBG010000020">
    <property type="protein sequence ID" value="MEF7613865.1"/>
    <property type="molecule type" value="Genomic_DNA"/>
</dbReference>
<protein>
    <submittedName>
        <fullName evidence="1">DUF6781 family protein</fullName>
    </submittedName>
</protein>
<sequence length="229" mass="23721">MATKLPIDHEALIQTFAEAGAKQGEQARKAVFDATLKALQGRELTLQNIRSSLKGIAQAVSTGAAKNAVPDVDVESLLNDAVHGMDDALLKAVEANRVALQQFVDQGVSLQDANMKKAVDTLEKMEDTLFKVVSQSVGGAGEQLAAPWAQVLGKLQAGGTNTGSQAAQTVEQLAAQMQSALRDSRAAGVKAAQAFAQSYAALASGVLIGMSDALKQGAASAPAKKARPR</sequence>
<organism evidence="1 2">
    <name type="scientific">Aquincola agrisoli</name>
    <dbReference type="NCBI Taxonomy" id="3119538"/>
    <lineage>
        <taxon>Bacteria</taxon>
        <taxon>Pseudomonadati</taxon>
        <taxon>Pseudomonadota</taxon>
        <taxon>Betaproteobacteria</taxon>
        <taxon>Burkholderiales</taxon>
        <taxon>Sphaerotilaceae</taxon>
        <taxon>Aquincola</taxon>
    </lineage>
</organism>